<name>A0A9E8ZEI4_9CYAN</name>
<accession>A0A9E8ZEI4</accession>
<sequence>MTATTGELYRATDATGTEIRLNQPAERIVCFTATGIDILAELGLASVGYLSQGIADYPESYGDRAQQFTAIGFWMLPNLKTIRQLQPDLILGWRFPYRFYQHWLRQMAPTYLMSGSGYNPALARLRDVAQLTGRITEAETAIQQLESQLQTYRTIIYSPSQKDRVNDGRLYAEFAFPSIHC</sequence>
<dbReference type="SUPFAM" id="SSF53807">
    <property type="entry name" value="Helical backbone' metal receptor"/>
    <property type="match status" value="1"/>
</dbReference>
<comment type="subcellular location">
    <subcellularLocation>
        <location evidence="1">Cell envelope</location>
    </subcellularLocation>
</comment>
<organism evidence="7 8">
    <name type="scientific">Thermocoleostomius sinensis A174</name>
    <dbReference type="NCBI Taxonomy" id="2016057"/>
    <lineage>
        <taxon>Bacteria</taxon>
        <taxon>Bacillati</taxon>
        <taxon>Cyanobacteriota</taxon>
        <taxon>Cyanophyceae</taxon>
        <taxon>Oculatellales</taxon>
        <taxon>Oculatellaceae</taxon>
        <taxon>Thermocoleostomius</taxon>
    </lineage>
</organism>
<feature type="domain" description="Fe/B12 periplasmic-binding" evidence="6">
    <location>
        <begin position="27"/>
        <end position="181"/>
    </location>
</feature>
<comment type="similarity">
    <text evidence="2">Belongs to the bacterial solute-binding protein 8 family.</text>
</comment>
<dbReference type="AlphaFoldDB" id="A0A9E8ZEI4"/>
<evidence type="ECO:0000256" key="2">
    <source>
        <dbReference type="ARBA" id="ARBA00008814"/>
    </source>
</evidence>
<evidence type="ECO:0000313" key="8">
    <source>
        <dbReference type="Proteomes" id="UP001163152"/>
    </source>
</evidence>
<feature type="coiled-coil region" evidence="5">
    <location>
        <begin position="128"/>
        <end position="155"/>
    </location>
</feature>
<keyword evidence="4" id="KW-0732">Signal</keyword>
<evidence type="ECO:0000259" key="6">
    <source>
        <dbReference type="PROSITE" id="PS50983"/>
    </source>
</evidence>
<dbReference type="Proteomes" id="UP001163152">
    <property type="component" value="Chromosome"/>
</dbReference>
<evidence type="ECO:0000256" key="3">
    <source>
        <dbReference type="ARBA" id="ARBA00022448"/>
    </source>
</evidence>
<keyword evidence="3" id="KW-0813">Transport</keyword>
<reference evidence="7" key="1">
    <citation type="submission" date="2022-12" db="EMBL/GenBank/DDBJ databases">
        <title>Polyphasic identification of a Novel Hot-Spring Cyanobacterium Ocullathermofonsia sinensis gen nov. sp. nov. and Genomic Insights on its Adaptations to the Thermal Habitat.</title>
        <authorList>
            <person name="Daroch M."/>
            <person name="Tang J."/>
            <person name="Jiang Y."/>
        </authorList>
    </citation>
    <scope>NUCLEOTIDE SEQUENCE</scope>
    <source>
        <strain evidence="7">PKUAC-SCTA174</strain>
    </source>
</reference>
<dbReference type="PANTHER" id="PTHR30532:SF1">
    <property type="entry name" value="IRON(3+)-HYDROXAMATE-BINDING PROTEIN FHUD"/>
    <property type="match status" value="1"/>
</dbReference>
<keyword evidence="8" id="KW-1185">Reference proteome</keyword>
<evidence type="ECO:0000256" key="1">
    <source>
        <dbReference type="ARBA" id="ARBA00004196"/>
    </source>
</evidence>
<dbReference type="InterPro" id="IPR002491">
    <property type="entry name" value="ABC_transptr_periplasmic_BD"/>
</dbReference>
<dbReference type="GO" id="GO:1901678">
    <property type="term" value="P:iron coordination entity transport"/>
    <property type="evidence" value="ECO:0007669"/>
    <property type="project" value="UniProtKB-ARBA"/>
</dbReference>
<protein>
    <submittedName>
        <fullName evidence="7">ABC transporter substrate-binding protein</fullName>
    </submittedName>
</protein>
<dbReference type="PANTHER" id="PTHR30532">
    <property type="entry name" value="IRON III DICITRATE-BINDING PERIPLASMIC PROTEIN"/>
    <property type="match status" value="1"/>
</dbReference>
<keyword evidence="5" id="KW-0175">Coiled coil</keyword>
<dbReference type="EMBL" id="CP113797">
    <property type="protein sequence ID" value="WAL60357.1"/>
    <property type="molecule type" value="Genomic_DNA"/>
</dbReference>
<dbReference type="Gene3D" id="3.40.50.1980">
    <property type="entry name" value="Nitrogenase molybdenum iron protein domain"/>
    <property type="match status" value="1"/>
</dbReference>
<evidence type="ECO:0000313" key="7">
    <source>
        <dbReference type="EMBL" id="WAL60357.1"/>
    </source>
</evidence>
<dbReference type="InterPro" id="IPR051313">
    <property type="entry name" value="Bact_iron-sidero_bind"/>
</dbReference>
<dbReference type="PROSITE" id="PS50983">
    <property type="entry name" value="FE_B12_PBP"/>
    <property type="match status" value="1"/>
</dbReference>
<dbReference type="KEGG" id="tsin:OXH18_24875"/>
<dbReference type="RefSeq" id="WP_268610243.1">
    <property type="nucleotide sequence ID" value="NZ_CP113797.1"/>
</dbReference>
<proteinExistence type="inferred from homology"/>
<evidence type="ECO:0000256" key="4">
    <source>
        <dbReference type="ARBA" id="ARBA00022729"/>
    </source>
</evidence>
<gene>
    <name evidence="7" type="ORF">OXH18_24875</name>
</gene>
<evidence type="ECO:0000256" key="5">
    <source>
        <dbReference type="SAM" id="Coils"/>
    </source>
</evidence>
<dbReference type="GO" id="GO:0030288">
    <property type="term" value="C:outer membrane-bounded periplasmic space"/>
    <property type="evidence" value="ECO:0007669"/>
    <property type="project" value="TreeGrafter"/>
</dbReference>